<keyword evidence="6" id="KW-0234">DNA repair</keyword>
<dbReference type="Pfam" id="PF13662">
    <property type="entry name" value="Toprim_4"/>
    <property type="match status" value="1"/>
</dbReference>
<dbReference type="HAMAP" id="MF_00017">
    <property type="entry name" value="RecR"/>
    <property type="match status" value="1"/>
</dbReference>
<organism evidence="8">
    <name type="scientific">bioreactor metagenome</name>
    <dbReference type="NCBI Taxonomy" id="1076179"/>
    <lineage>
        <taxon>unclassified sequences</taxon>
        <taxon>metagenomes</taxon>
        <taxon>ecological metagenomes</taxon>
    </lineage>
</organism>
<comment type="caution">
    <text evidence="8">The sequence shown here is derived from an EMBL/GenBank/DDBJ whole genome shotgun (WGS) entry which is preliminary data.</text>
</comment>
<dbReference type="AlphaFoldDB" id="A0A644TM81"/>
<dbReference type="PANTHER" id="PTHR30446:SF0">
    <property type="entry name" value="RECOMBINATION PROTEIN RECR"/>
    <property type="match status" value="1"/>
</dbReference>
<evidence type="ECO:0000313" key="8">
    <source>
        <dbReference type="EMBL" id="MPL67769.1"/>
    </source>
</evidence>
<sequence length="211" mass="23044">MKAIEDLVSLLTRLPGIGRKSALRMTYYLLKADQGYAQALAERISSLQAEIHFCSVCGSYTEVDPCAVCTGLDRDNRMICVVEQPQDVLTIEASREYKGLYHVLGGLLSPLDGIGPDKLRIASLLRRVRESRDEGASADSASENQGSAVEEVVLATNPTVEGDTTALYIRKVLEREGVRVTRLATGIPVGGDLEYADRLTLARSFRGRMPL</sequence>
<dbReference type="InterPro" id="IPR000093">
    <property type="entry name" value="DNA_Rcmb_RecR"/>
</dbReference>
<keyword evidence="1" id="KW-0479">Metal-binding</keyword>
<keyword evidence="5" id="KW-0233">DNA recombination</keyword>
<evidence type="ECO:0000256" key="1">
    <source>
        <dbReference type="ARBA" id="ARBA00022723"/>
    </source>
</evidence>
<dbReference type="PROSITE" id="PS50880">
    <property type="entry name" value="TOPRIM"/>
    <property type="match status" value="1"/>
</dbReference>
<evidence type="ECO:0000259" key="7">
    <source>
        <dbReference type="PROSITE" id="PS50880"/>
    </source>
</evidence>
<dbReference type="PROSITE" id="PS01300">
    <property type="entry name" value="RECR"/>
    <property type="match status" value="1"/>
</dbReference>
<dbReference type="Gene3D" id="1.10.8.420">
    <property type="entry name" value="RecR Domain 1"/>
    <property type="match status" value="1"/>
</dbReference>
<evidence type="ECO:0000256" key="5">
    <source>
        <dbReference type="ARBA" id="ARBA00023172"/>
    </source>
</evidence>
<dbReference type="GO" id="GO:0006310">
    <property type="term" value="P:DNA recombination"/>
    <property type="evidence" value="ECO:0007669"/>
    <property type="project" value="UniProtKB-KW"/>
</dbReference>
<proteinExistence type="inferred from homology"/>
<evidence type="ECO:0000256" key="4">
    <source>
        <dbReference type="ARBA" id="ARBA00022833"/>
    </source>
</evidence>
<keyword evidence="4" id="KW-0862">Zinc</keyword>
<evidence type="ECO:0000256" key="2">
    <source>
        <dbReference type="ARBA" id="ARBA00022763"/>
    </source>
</evidence>
<dbReference type="InterPro" id="IPR034137">
    <property type="entry name" value="TOPRIM_RecR"/>
</dbReference>
<dbReference type="InterPro" id="IPR015967">
    <property type="entry name" value="Rcmb_RecR_Znf"/>
</dbReference>
<protein>
    <submittedName>
        <fullName evidence="8">Recombination protein RecR</fullName>
    </submittedName>
</protein>
<keyword evidence="2" id="KW-0227">DNA damage</keyword>
<dbReference type="Gene3D" id="3.40.1360.10">
    <property type="match status" value="1"/>
</dbReference>
<dbReference type="InterPro" id="IPR023627">
    <property type="entry name" value="Rcmb_RecR"/>
</dbReference>
<name>A0A644TM81_9ZZZZ</name>
<dbReference type="Gene3D" id="3.30.60.80">
    <property type="match status" value="1"/>
</dbReference>
<dbReference type="CDD" id="cd01025">
    <property type="entry name" value="TOPRIM_recR"/>
    <property type="match status" value="1"/>
</dbReference>
<dbReference type="Pfam" id="PF02132">
    <property type="entry name" value="RecR_ZnF"/>
    <property type="match status" value="1"/>
</dbReference>
<dbReference type="GO" id="GO:0006281">
    <property type="term" value="P:DNA repair"/>
    <property type="evidence" value="ECO:0007669"/>
    <property type="project" value="UniProtKB-KW"/>
</dbReference>
<dbReference type="SUPFAM" id="SSF111304">
    <property type="entry name" value="Recombination protein RecR"/>
    <property type="match status" value="1"/>
</dbReference>
<dbReference type="PANTHER" id="PTHR30446">
    <property type="entry name" value="RECOMBINATION PROTEIN RECR"/>
    <property type="match status" value="1"/>
</dbReference>
<dbReference type="SMART" id="SM00493">
    <property type="entry name" value="TOPRIM"/>
    <property type="match status" value="1"/>
</dbReference>
<dbReference type="GO" id="GO:0008270">
    <property type="term" value="F:zinc ion binding"/>
    <property type="evidence" value="ECO:0007669"/>
    <property type="project" value="UniProtKB-KW"/>
</dbReference>
<evidence type="ECO:0000256" key="6">
    <source>
        <dbReference type="ARBA" id="ARBA00023204"/>
    </source>
</evidence>
<feature type="domain" description="Toprim" evidence="7">
    <location>
        <begin position="77"/>
        <end position="188"/>
    </location>
</feature>
<gene>
    <name evidence="8" type="primary">recR_7</name>
    <name evidence="8" type="ORF">SDC9_13472</name>
</gene>
<dbReference type="Pfam" id="PF21175">
    <property type="entry name" value="RecR_C"/>
    <property type="match status" value="1"/>
</dbReference>
<keyword evidence="3" id="KW-0863">Zinc-finger</keyword>
<dbReference type="EMBL" id="VSSQ01000038">
    <property type="protein sequence ID" value="MPL67769.1"/>
    <property type="molecule type" value="Genomic_DNA"/>
</dbReference>
<dbReference type="GO" id="GO:0003677">
    <property type="term" value="F:DNA binding"/>
    <property type="evidence" value="ECO:0007669"/>
    <property type="project" value="InterPro"/>
</dbReference>
<dbReference type="Pfam" id="PF21176">
    <property type="entry name" value="RecR_HhH"/>
    <property type="match status" value="1"/>
</dbReference>
<dbReference type="InterPro" id="IPR006171">
    <property type="entry name" value="TOPRIM_dom"/>
</dbReference>
<dbReference type="Gene3D" id="6.10.250.240">
    <property type="match status" value="1"/>
</dbReference>
<reference evidence="8" key="1">
    <citation type="submission" date="2019-08" db="EMBL/GenBank/DDBJ databases">
        <authorList>
            <person name="Kucharzyk K."/>
            <person name="Murdoch R.W."/>
            <person name="Higgins S."/>
            <person name="Loffler F."/>
        </authorList>
    </citation>
    <scope>NUCLEOTIDE SEQUENCE</scope>
</reference>
<evidence type="ECO:0000256" key="3">
    <source>
        <dbReference type="ARBA" id="ARBA00022771"/>
    </source>
</evidence>
<accession>A0A644TM81</accession>
<dbReference type="NCBIfam" id="TIGR00615">
    <property type="entry name" value="recR"/>
    <property type="match status" value="1"/>
</dbReference>